<reference evidence="9 10" key="1">
    <citation type="submission" date="2006-06" db="EMBL/GenBank/DDBJ databases">
        <authorList>
            <person name="Moran M.A."/>
            <person name="Ferriera S."/>
            <person name="Johnson J."/>
            <person name="Kravitz S."/>
            <person name="Beeson K."/>
            <person name="Sutton G."/>
            <person name="Rogers Y.-H."/>
            <person name="Friedman R."/>
            <person name="Frazier M."/>
            <person name="Venter J.C."/>
        </authorList>
    </citation>
    <scope>NUCLEOTIDE SEQUENCE [LARGE SCALE GENOMIC DNA]</scope>
    <source>
        <strain evidence="9 10">E-37</strain>
    </source>
</reference>
<organism evidence="9 10">
    <name type="scientific">Sagittula stellata (strain ATCC 700073 / DSM 11524 / E-37)</name>
    <dbReference type="NCBI Taxonomy" id="388399"/>
    <lineage>
        <taxon>Bacteria</taxon>
        <taxon>Pseudomonadati</taxon>
        <taxon>Pseudomonadota</taxon>
        <taxon>Alphaproteobacteria</taxon>
        <taxon>Rhodobacterales</taxon>
        <taxon>Roseobacteraceae</taxon>
        <taxon>Sagittula</taxon>
    </lineage>
</organism>
<protein>
    <recommendedName>
        <fullName evidence="6 7">6-phosphogluconolactonase</fullName>
        <shortName evidence="7">6PGL</shortName>
        <ecNumber evidence="5 7">3.1.1.31</ecNumber>
    </recommendedName>
</protein>
<dbReference type="EC" id="3.1.1.31" evidence="5 7"/>
<comment type="pathway">
    <text evidence="3 7">Carbohydrate degradation; pentose phosphate pathway; D-ribulose 5-phosphate from D-glucose 6-phosphate (oxidative stage): step 2/3.</text>
</comment>
<evidence type="ECO:0000256" key="5">
    <source>
        <dbReference type="ARBA" id="ARBA00013198"/>
    </source>
</evidence>
<evidence type="ECO:0000256" key="2">
    <source>
        <dbReference type="ARBA" id="ARBA00002681"/>
    </source>
</evidence>
<dbReference type="Pfam" id="PF01182">
    <property type="entry name" value="Glucosamine_iso"/>
    <property type="match status" value="1"/>
</dbReference>
<evidence type="ECO:0000256" key="7">
    <source>
        <dbReference type="RuleBase" id="RU365095"/>
    </source>
</evidence>
<dbReference type="PANTHER" id="PTHR11054">
    <property type="entry name" value="6-PHOSPHOGLUCONOLACTONASE"/>
    <property type="match status" value="1"/>
</dbReference>
<accession>A3K6K0</accession>
<dbReference type="Proteomes" id="UP000005713">
    <property type="component" value="Unassembled WGS sequence"/>
</dbReference>
<dbReference type="InterPro" id="IPR037171">
    <property type="entry name" value="NagB/RpiA_transferase-like"/>
</dbReference>
<proteinExistence type="inferred from homology"/>
<dbReference type="InterPro" id="IPR006148">
    <property type="entry name" value="Glc/Gal-6P_isomerase"/>
</dbReference>
<evidence type="ECO:0000256" key="6">
    <source>
        <dbReference type="ARBA" id="ARBA00020337"/>
    </source>
</evidence>
<sequence>MARLWRVRRGQTEEGHDGLTYEFFEYPDREMLSIELAQRLAGDLRLALQHEDRAALVVPGGTSPGPIFDDLCAADLDWSRVDVLLGDERWVPEDSPRSNTALIKSRLLVDRAAKARFLPLYAPFDAPEDALEDLSAPIADVLPLAVVLLGMGTDMHTASMFPEADRLEEALKPDAPILMAMRAPGAPEPRITLSAHVLNGAMSKHVLIYGEEKRAVLESARGKPALEAPINAVLDEAKVHWAL</sequence>
<comment type="similarity">
    <text evidence="4 7">Belongs to the glucosamine/galactosamine-6-phosphate isomerase family. 6-phosphogluconolactonase subfamily.</text>
</comment>
<dbReference type="SUPFAM" id="SSF100950">
    <property type="entry name" value="NagB/RpiA/CoA transferase-like"/>
    <property type="match status" value="1"/>
</dbReference>
<evidence type="ECO:0000313" key="9">
    <source>
        <dbReference type="EMBL" id="EBA07350.1"/>
    </source>
</evidence>
<evidence type="ECO:0000256" key="1">
    <source>
        <dbReference type="ARBA" id="ARBA00000832"/>
    </source>
</evidence>
<dbReference type="eggNOG" id="COG0363">
    <property type="taxonomic scope" value="Bacteria"/>
</dbReference>
<comment type="function">
    <text evidence="2 7">Hydrolysis of 6-phosphogluconolactone to 6-phosphogluconate.</text>
</comment>
<name>A3K6K0_SAGS3</name>
<evidence type="ECO:0000256" key="4">
    <source>
        <dbReference type="ARBA" id="ARBA00010662"/>
    </source>
</evidence>
<dbReference type="InterPro" id="IPR039104">
    <property type="entry name" value="6PGL"/>
</dbReference>
<dbReference type="GO" id="GO:0006098">
    <property type="term" value="P:pentose-phosphate shunt"/>
    <property type="evidence" value="ECO:0007669"/>
    <property type="project" value="UniProtKB-UniPathway"/>
</dbReference>
<dbReference type="PANTHER" id="PTHR11054:SF0">
    <property type="entry name" value="6-PHOSPHOGLUCONOLACTONASE"/>
    <property type="match status" value="1"/>
</dbReference>
<dbReference type="GO" id="GO:0017057">
    <property type="term" value="F:6-phosphogluconolactonase activity"/>
    <property type="evidence" value="ECO:0007669"/>
    <property type="project" value="UniProtKB-UniRule"/>
</dbReference>
<gene>
    <name evidence="7" type="primary">pgl</name>
    <name evidence="9" type="ORF">SSE37_06924</name>
</gene>
<dbReference type="CDD" id="cd01400">
    <property type="entry name" value="6PGL"/>
    <property type="match status" value="1"/>
</dbReference>
<keyword evidence="7" id="KW-0378">Hydrolase</keyword>
<dbReference type="EMBL" id="AAYA01000010">
    <property type="protein sequence ID" value="EBA07350.1"/>
    <property type="molecule type" value="Genomic_DNA"/>
</dbReference>
<evidence type="ECO:0000313" key="10">
    <source>
        <dbReference type="Proteomes" id="UP000005713"/>
    </source>
</evidence>
<dbReference type="NCBIfam" id="TIGR01198">
    <property type="entry name" value="pgl"/>
    <property type="match status" value="1"/>
</dbReference>
<dbReference type="Gene3D" id="3.40.50.1360">
    <property type="match status" value="1"/>
</dbReference>
<dbReference type="UniPathway" id="UPA00115">
    <property type="reaction ID" value="UER00409"/>
</dbReference>
<evidence type="ECO:0000256" key="3">
    <source>
        <dbReference type="ARBA" id="ARBA00004961"/>
    </source>
</evidence>
<dbReference type="AlphaFoldDB" id="A3K6K0"/>
<evidence type="ECO:0000259" key="8">
    <source>
        <dbReference type="Pfam" id="PF01182"/>
    </source>
</evidence>
<dbReference type="GO" id="GO:0005975">
    <property type="term" value="P:carbohydrate metabolic process"/>
    <property type="evidence" value="ECO:0007669"/>
    <property type="project" value="UniProtKB-UniRule"/>
</dbReference>
<dbReference type="InterPro" id="IPR005900">
    <property type="entry name" value="6-phosphogluconolactonase_DevB"/>
</dbReference>
<feature type="domain" description="Glucosamine/galactosamine-6-phosphate isomerase" evidence="8">
    <location>
        <begin position="27"/>
        <end position="241"/>
    </location>
</feature>
<comment type="catalytic activity">
    <reaction evidence="1 7">
        <text>6-phospho-D-glucono-1,5-lactone + H2O = 6-phospho-D-gluconate + H(+)</text>
        <dbReference type="Rhea" id="RHEA:12556"/>
        <dbReference type="ChEBI" id="CHEBI:15377"/>
        <dbReference type="ChEBI" id="CHEBI:15378"/>
        <dbReference type="ChEBI" id="CHEBI:57955"/>
        <dbReference type="ChEBI" id="CHEBI:58759"/>
        <dbReference type="EC" id="3.1.1.31"/>
    </reaction>
</comment>
<keyword evidence="10" id="KW-1185">Reference proteome</keyword>
<comment type="caution">
    <text evidence="9">The sequence shown here is derived from an EMBL/GenBank/DDBJ whole genome shotgun (WGS) entry which is preliminary data.</text>
</comment>